<keyword evidence="5" id="KW-1185">Reference proteome</keyword>
<feature type="domain" description="DUF4174" evidence="3">
    <location>
        <begin position="56"/>
        <end position="152"/>
    </location>
</feature>
<keyword evidence="1" id="KW-0732">Signal</keyword>
<evidence type="ECO:0000259" key="3">
    <source>
        <dbReference type="Pfam" id="PF13778"/>
    </source>
</evidence>
<reference evidence="4 5" key="1">
    <citation type="submission" date="2017-03" db="EMBL/GenBank/DDBJ databases">
        <title>Genome sequence of Paracoccus contaminans isolated from a water microcosm.</title>
        <authorList>
            <person name="Aurass P."/>
            <person name="Karste S."/>
            <person name="Trost E."/>
            <person name="Glaeser S.P."/>
            <person name="Kaempfer P."/>
            <person name="Flieger A."/>
        </authorList>
    </citation>
    <scope>NUCLEOTIDE SEQUENCE [LARGE SCALE GENOMIC DNA]</scope>
    <source>
        <strain evidence="5">RKI 16-01929T\LMG 29738T\CCM 8701T\CIP 111112T</strain>
    </source>
</reference>
<evidence type="ECO:0000313" key="4">
    <source>
        <dbReference type="EMBL" id="ARJ70937.1"/>
    </source>
</evidence>
<accession>A0A1W6D1E6</accession>
<name>A0A1W6D1E6_9RHOB</name>
<feature type="region of interest" description="Disordered" evidence="2">
    <location>
        <begin position="1"/>
        <end position="39"/>
    </location>
</feature>
<gene>
    <name evidence="4" type="ORF">B0A89_13685</name>
</gene>
<feature type="compositionally biased region" description="Low complexity" evidence="2">
    <location>
        <begin position="18"/>
        <end position="31"/>
    </location>
</feature>
<sequence>MGASAPPPPPVRVERAAPARPAPQAEARMPQAAPPAARPQPAYLLAREVTPEQLLYRSRAVVIFADTPADPAFAVQMAALHGQAGPLADRDVVVISDTDPAERSVWRQRLAPQGFSLVIIDKDGQVKQRKPQPRDMREIIRIIDTFPSRLEEIARRGPAP</sequence>
<dbReference type="InterPro" id="IPR025232">
    <property type="entry name" value="DUF4174"/>
</dbReference>
<dbReference type="STRING" id="1945662.B0A89_13685"/>
<evidence type="ECO:0000256" key="1">
    <source>
        <dbReference type="ARBA" id="ARBA00022729"/>
    </source>
</evidence>
<protein>
    <recommendedName>
        <fullName evidence="3">DUF4174 domain-containing protein</fullName>
    </recommendedName>
</protein>
<dbReference type="Pfam" id="PF13778">
    <property type="entry name" value="DUF4174"/>
    <property type="match status" value="1"/>
</dbReference>
<dbReference type="EMBL" id="CP020612">
    <property type="protein sequence ID" value="ARJ70937.1"/>
    <property type="molecule type" value="Genomic_DNA"/>
</dbReference>
<feature type="compositionally biased region" description="Pro residues" evidence="2">
    <location>
        <begin position="1"/>
        <end position="11"/>
    </location>
</feature>
<dbReference type="OrthoDB" id="7362103at2"/>
<evidence type="ECO:0000313" key="5">
    <source>
        <dbReference type="Proteomes" id="UP000193017"/>
    </source>
</evidence>
<dbReference type="AlphaFoldDB" id="A0A1W6D1E6"/>
<organism evidence="4 5">
    <name type="scientific">Paracoccus contaminans</name>
    <dbReference type="NCBI Taxonomy" id="1945662"/>
    <lineage>
        <taxon>Bacteria</taxon>
        <taxon>Pseudomonadati</taxon>
        <taxon>Pseudomonadota</taxon>
        <taxon>Alphaproteobacteria</taxon>
        <taxon>Rhodobacterales</taxon>
        <taxon>Paracoccaceae</taxon>
        <taxon>Paracoccus</taxon>
    </lineage>
</organism>
<evidence type="ECO:0000256" key="2">
    <source>
        <dbReference type="SAM" id="MobiDB-lite"/>
    </source>
</evidence>
<dbReference type="Proteomes" id="UP000193017">
    <property type="component" value="Chromosome"/>
</dbReference>
<proteinExistence type="predicted"/>
<dbReference type="KEGG" id="pcon:B0A89_13685"/>